<sequence>MFIQYYKTGSRREPVRDYLRNLQRKDSEIIAEDLELVASFGIWNAPVETRKLKDKLRQGQGGSKEYSIVL</sequence>
<proteinExistence type="predicted"/>
<dbReference type="AlphaFoldDB" id="A0A1F7FFC0"/>
<evidence type="ECO:0000313" key="1">
    <source>
        <dbReference type="EMBL" id="OGK05385.1"/>
    </source>
</evidence>
<dbReference type="Proteomes" id="UP000179243">
    <property type="component" value="Unassembled WGS sequence"/>
</dbReference>
<name>A0A1F7FFC0_UNCRA</name>
<organism evidence="1 2">
    <name type="scientific">Candidatus Raymondbacteria bacterium RIFOXYD12_FULL_49_13</name>
    <dbReference type="NCBI Taxonomy" id="1817890"/>
    <lineage>
        <taxon>Bacteria</taxon>
        <taxon>Raymondiibacteriota</taxon>
    </lineage>
</organism>
<accession>A0A1F7FFC0</accession>
<gene>
    <name evidence="1" type="ORF">A2519_03700</name>
</gene>
<protein>
    <submittedName>
        <fullName evidence="1">Uncharacterized protein</fullName>
    </submittedName>
</protein>
<comment type="caution">
    <text evidence="1">The sequence shown here is derived from an EMBL/GenBank/DDBJ whole genome shotgun (WGS) entry which is preliminary data.</text>
</comment>
<reference evidence="1 2" key="1">
    <citation type="journal article" date="2016" name="Nat. Commun.">
        <title>Thousands of microbial genomes shed light on interconnected biogeochemical processes in an aquifer system.</title>
        <authorList>
            <person name="Anantharaman K."/>
            <person name="Brown C.T."/>
            <person name="Hug L.A."/>
            <person name="Sharon I."/>
            <person name="Castelle C.J."/>
            <person name="Probst A.J."/>
            <person name="Thomas B.C."/>
            <person name="Singh A."/>
            <person name="Wilkins M.J."/>
            <person name="Karaoz U."/>
            <person name="Brodie E.L."/>
            <person name="Williams K.H."/>
            <person name="Hubbard S.S."/>
            <person name="Banfield J.F."/>
        </authorList>
    </citation>
    <scope>NUCLEOTIDE SEQUENCE [LARGE SCALE GENOMIC DNA]</scope>
</reference>
<dbReference type="EMBL" id="MFYX01000057">
    <property type="protein sequence ID" value="OGK05385.1"/>
    <property type="molecule type" value="Genomic_DNA"/>
</dbReference>
<evidence type="ECO:0000313" key="2">
    <source>
        <dbReference type="Proteomes" id="UP000179243"/>
    </source>
</evidence>